<reference evidence="2" key="1">
    <citation type="submission" date="2017-08" db="EMBL/GenBank/DDBJ databases">
        <authorList>
            <person name="Brisse S."/>
        </authorList>
    </citation>
    <scope>NUCLEOTIDE SEQUENCE [LARGE SCALE GENOMIC DNA]</scope>
    <source>
        <strain evidence="2">06D021</strain>
    </source>
</reference>
<sequence length="30" mass="3423">MCPFQAISFLSLHASFPSFFDLVEKKTMVT</sequence>
<proteinExistence type="predicted"/>
<evidence type="ECO:0000313" key="1">
    <source>
        <dbReference type="EMBL" id="SNU34822.1"/>
    </source>
</evidence>
<organism evidence="1 2">
    <name type="scientific">Klebsiella grimontii</name>
    <dbReference type="NCBI Taxonomy" id="2058152"/>
    <lineage>
        <taxon>Bacteria</taxon>
        <taxon>Pseudomonadati</taxon>
        <taxon>Pseudomonadota</taxon>
        <taxon>Gammaproteobacteria</taxon>
        <taxon>Enterobacterales</taxon>
        <taxon>Enterobacteriaceae</taxon>
        <taxon>Klebsiella/Raoultella group</taxon>
        <taxon>Klebsiella</taxon>
    </lineage>
</organism>
<name>A0A285B1R1_9ENTR</name>
<dbReference type="EMBL" id="FZTC01000015">
    <property type="protein sequence ID" value="SNU34822.1"/>
    <property type="molecule type" value="Genomic_DNA"/>
</dbReference>
<evidence type="ECO:0000313" key="2">
    <source>
        <dbReference type="Proteomes" id="UP000220639"/>
    </source>
</evidence>
<dbReference type="Proteomes" id="UP000220639">
    <property type="component" value="Unassembled WGS sequence"/>
</dbReference>
<accession>A0A285B1R1</accession>
<protein>
    <submittedName>
        <fullName evidence="1">Uncharacterized protein</fullName>
    </submittedName>
</protein>
<gene>
    <name evidence="1" type="ORF">KOSB73_220941</name>
</gene>
<dbReference type="AlphaFoldDB" id="A0A285B1R1"/>